<dbReference type="AlphaFoldDB" id="A0AAW0AVI7"/>
<dbReference type="EMBL" id="JAWWNJ010000050">
    <property type="protein sequence ID" value="KAK7016644.1"/>
    <property type="molecule type" value="Genomic_DNA"/>
</dbReference>
<name>A0AAW0AVI7_9AGAR</name>
<proteinExistence type="predicted"/>
<reference evidence="1 2" key="1">
    <citation type="journal article" date="2024" name="J Genomics">
        <title>Draft genome sequencing and assembly of Favolaschia claudopus CIRM-BRFM 2984 isolated from oak limbs.</title>
        <authorList>
            <person name="Navarro D."/>
            <person name="Drula E."/>
            <person name="Chaduli D."/>
            <person name="Cazenave R."/>
            <person name="Ahrendt S."/>
            <person name="Wang J."/>
            <person name="Lipzen A."/>
            <person name="Daum C."/>
            <person name="Barry K."/>
            <person name="Grigoriev I.V."/>
            <person name="Favel A."/>
            <person name="Rosso M.N."/>
            <person name="Martin F."/>
        </authorList>
    </citation>
    <scope>NUCLEOTIDE SEQUENCE [LARGE SCALE GENOMIC DNA]</scope>
    <source>
        <strain evidence="1 2">CIRM-BRFM 2984</strain>
    </source>
</reference>
<gene>
    <name evidence="1" type="ORF">R3P38DRAFT_2785826</name>
</gene>
<keyword evidence="2" id="KW-1185">Reference proteome</keyword>
<dbReference type="Proteomes" id="UP001362999">
    <property type="component" value="Unassembled WGS sequence"/>
</dbReference>
<comment type="caution">
    <text evidence="1">The sequence shown here is derived from an EMBL/GenBank/DDBJ whole genome shotgun (WGS) entry which is preliminary data.</text>
</comment>
<evidence type="ECO:0000313" key="1">
    <source>
        <dbReference type="EMBL" id="KAK7016644.1"/>
    </source>
</evidence>
<protein>
    <submittedName>
        <fullName evidence="1">Uncharacterized protein</fullName>
    </submittedName>
</protein>
<organism evidence="1 2">
    <name type="scientific">Favolaschia claudopus</name>
    <dbReference type="NCBI Taxonomy" id="2862362"/>
    <lineage>
        <taxon>Eukaryota</taxon>
        <taxon>Fungi</taxon>
        <taxon>Dikarya</taxon>
        <taxon>Basidiomycota</taxon>
        <taxon>Agaricomycotina</taxon>
        <taxon>Agaricomycetes</taxon>
        <taxon>Agaricomycetidae</taxon>
        <taxon>Agaricales</taxon>
        <taxon>Marasmiineae</taxon>
        <taxon>Mycenaceae</taxon>
        <taxon>Favolaschia</taxon>
    </lineage>
</organism>
<sequence length="182" mass="20139">MMVDAIIKLPYRLGLRSRASRTLPCQPWSDHPDPKKVKHRGKKGVLDAKRILLVGFLPQKIPNKLQKFSSTRKSSVGEVALGTYFTLFYTDLETLDVIEDNGILIDWLIDGVENIEVAAYMEQVKSSGRGSLNHLGTGWCAAWNSHQLTSTRSIHVRDIAGGSTTAIRISTILNCSTSFAVL</sequence>
<accession>A0AAW0AVI7</accession>
<evidence type="ECO:0000313" key="2">
    <source>
        <dbReference type="Proteomes" id="UP001362999"/>
    </source>
</evidence>